<dbReference type="AlphaFoldDB" id="A0A841MPC5"/>
<reference evidence="4 5" key="1">
    <citation type="submission" date="2020-08" db="EMBL/GenBank/DDBJ databases">
        <title>Genomic Encyclopedia of Type Strains, Phase IV (KMG-IV): sequencing the most valuable type-strain genomes for metagenomic binning, comparative biology and taxonomic classification.</title>
        <authorList>
            <person name="Goeker M."/>
        </authorList>
    </citation>
    <scope>NUCLEOTIDE SEQUENCE [LARGE SCALE GENOMIC DNA]</scope>
    <source>
        <strain evidence="4 5">DSM 102044</strain>
    </source>
</reference>
<keyword evidence="5" id="KW-1185">Reference proteome</keyword>
<feature type="domain" description="Protein FecR C-terminal" evidence="3">
    <location>
        <begin position="292"/>
        <end position="358"/>
    </location>
</feature>
<keyword evidence="1" id="KW-0812">Transmembrane</keyword>
<evidence type="ECO:0000313" key="4">
    <source>
        <dbReference type="EMBL" id="MBB6327409.1"/>
    </source>
</evidence>
<name>A0A841MPC5_9BACT</name>
<gene>
    <name evidence="4" type="ORF">FHS59_003052</name>
</gene>
<dbReference type="RefSeq" id="WP_184496240.1">
    <property type="nucleotide sequence ID" value="NZ_JACIJO010000003.1"/>
</dbReference>
<keyword evidence="1" id="KW-1133">Transmembrane helix</keyword>
<protein>
    <submittedName>
        <fullName evidence="4">Ferric-dicitrate binding protein FerR (Iron transport regulator)</fullName>
    </submittedName>
</protein>
<accession>A0A841MPC5</accession>
<sequence length="363" mass="41782">MSKSEYSTEDFVLDPEFRKWVLTNDPEAKRYWEEFLVSNKNKIEEIEKARKILIHLPKEDNELSCEEINFEWDSLDAKIDQLESQKKQTKVVSLDSWSAIQHHKERERARRKRGFIRTSFATAGIVALFFAGLWIQTNNQVVQEEKVLSYETFQVPAGTKANYLLPDGTEVILNSESKITFASNFEGDTREISLVGEGFFEVAEDTLKPFIVKTSHVSTRALGTAFNIKAYPEEPISISLIRGSVLVTNSEVENYSEKLVPGEEVFASLDNSTWTKGQFNLNEALAWMNKTLIFKKTPFLEAKKSLEQWYGVEITLENNFPENLFITGKFQDESLENILEGMSYSARFTYSIEEKQVKLKFKP</sequence>
<dbReference type="Pfam" id="PF04773">
    <property type="entry name" value="FecR"/>
    <property type="match status" value="1"/>
</dbReference>
<dbReference type="InterPro" id="IPR032508">
    <property type="entry name" value="FecR_C"/>
</dbReference>
<dbReference type="GO" id="GO:0016989">
    <property type="term" value="F:sigma factor antagonist activity"/>
    <property type="evidence" value="ECO:0007669"/>
    <property type="project" value="TreeGrafter"/>
</dbReference>
<dbReference type="PANTHER" id="PTHR30273:SF2">
    <property type="entry name" value="PROTEIN FECR"/>
    <property type="match status" value="1"/>
</dbReference>
<dbReference type="Gene3D" id="2.60.120.1440">
    <property type="match status" value="1"/>
</dbReference>
<dbReference type="Proteomes" id="UP000588604">
    <property type="component" value="Unassembled WGS sequence"/>
</dbReference>
<comment type="caution">
    <text evidence="4">The sequence shown here is derived from an EMBL/GenBank/DDBJ whole genome shotgun (WGS) entry which is preliminary data.</text>
</comment>
<keyword evidence="1" id="KW-0472">Membrane</keyword>
<dbReference type="InterPro" id="IPR006860">
    <property type="entry name" value="FecR"/>
</dbReference>
<dbReference type="EMBL" id="JACIJO010000003">
    <property type="protein sequence ID" value="MBB6327409.1"/>
    <property type="molecule type" value="Genomic_DNA"/>
</dbReference>
<evidence type="ECO:0000259" key="2">
    <source>
        <dbReference type="Pfam" id="PF04773"/>
    </source>
</evidence>
<dbReference type="Gene3D" id="3.55.50.30">
    <property type="match status" value="1"/>
</dbReference>
<proteinExistence type="predicted"/>
<dbReference type="PANTHER" id="PTHR30273">
    <property type="entry name" value="PERIPLASMIC SIGNAL SENSOR AND SIGMA FACTOR ACTIVATOR FECR-RELATED"/>
    <property type="match status" value="1"/>
</dbReference>
<evidence type="ECO:0000313" key="5">
    <source>
        <dbReference type="Proteomes" id="UP000588604"/>
    </source>
</evidence>
<evidence type="ECO:0000259" key="3">
    <source>
        <dbReference type="Pfam" id="PF16344"/>
    </source>
</evidence>
<evidence type="ECO:0000256" key="1">
    <source>
        <dbReference type="SAM" id="Phobius"/>
    </source>
</evidence>
<dbReference type="InterPro" id="IPR012373">
    <property type="entry name" value="Ferrdict_sens_TM"/>
</dbReference>
<feature type="domain" description="FecR protein" evidence="2">
    <location>
        <begin position="154"/>
        <end position="245"/>
    </location>
</feature>
<organism evidence="4 5">
    <name type="scientific">Algoriphagus iocasae</name>
    <dbReference type="NCBI Taxonomy" id="1836499"/>
    <lineage>
        <taxon>Bacteria</taxon>
        <taxon>Pseudomonadati</taxon>
        <taxon>Bacteroidota</taxon>
        <taxon>Cytophagia</taxon>
        <taxon>Cytophagales</taxon>
        <taxon>Cyclobacteriaceae</taxon>
        <taxon>Algoriphagus</taxon>
    </lineage>
</organism>
<dbReference type="Pfam" id="PF16344">
    <property type="entry name" value="FecR_C"/>
    <property type="match status" value="1"/>
</dbReference>
<feature type="transmembrane region" description="Helical" evidence="1">
    <location>
        <begin position="114"/>
        <end position="135"/>
    </location>
</feature>